<keyword evidence="1" id="KW-0732">Signal</keyword>
<proteinExistence type="predicted"/>
<protein>
    <submittedName>
        <fullName evidence="2">8.9 kDa family member</fullName>
    </submittedName>
</protein>
<evidence type="ECO:0000256" key="1">
    <source>
        <dbReference type="SAM" id="SignalP"/>
    </source>
</evidence>
<organism evidence="2">
    <name type="scientific">Rhipicephalus appendiculatus</name>
    <name type="common">Brown ear tick</name>
    <dbReference type="NCBI Taxonomy" id="34631"/>
    <lineage>
        <taxon>Eukaryota</taxon>
        <taxon>Metazoa</taxon>
        <taxon>Ecdysozoa</taxon>
        <taxon>Arthropoda</taxon>
        <taxon>Chelicerata</taxon>
        <taxon>Arachnida</taxon>
        <taxon>Acari</taxon>
        <taxon>Parasitiformes</taxon>
        <taxon>Ixodida</taxon>
        <taxon>Ixodoidea</taxon>
        <taxon>Ixodidae</taxon>
        <taxon>Rhipicephalinae</taxon>
        <taxon>Rhipicephalus</taxon>
        <taxon>Rhipicephalus</taxon>
    </lineage>
</organism>
<name>A0A131YSF9_RHIAP</name>
<feature type="chain" id="PRO_5007285852" evidence="1">
    <location>
        <begin position="25"/>
        <end position="106"/>
    </location>
</feature>
<reference evidence="2" key="1">
    <citation type="journal article" date="2016" name="Ticks Tick Borne Dis.">
        <title>De novo assembly and annotation of the salivary gland transcriptome of Rhipicephalus appendiculatus male and female ticks during blood feeding.</title>
        <authorList>
            <person name="de Castro M.H."/>
            <person name="de Klerk D."/>
            <person name="Pienaar R."/>
            <person name="Latif A.A."/>
            <person name="Rees D.J."/>
            <person name="Mans B.J."/>
        </authorList>
    </citation>
    <scope>NUCLEOTIDE SEQUENCE</scope>
    <source>
        <tissue evidence="2">Salivary glands</tissue>
    </source>
</reference>
<dbReference type="AlphaFoldDB" id="A0A131YSF9"/>
<dbReference type="EMBL" id="GEDV01006378">
    <property type="protein sequence ID" value="JAP82179.1"/>
    <property type="molecule type" value="Transcribed_RNA"/>
</dbReference>
<evidence type="ECO:0000313" key="2">
    <source>
        <dbReference type="EMBL" id="JAP82179.1"/>
    </source>
</evidence>
<feature type="signal peptide" evidence="1">
    <location>
        <begin position="1"/>
        <end position="24"/>
    </location>
</feature>
<accession>A0A131YSF9</accession>
<sequence>MTSQSMPMVAKLVLISLLIHLVLSAEIQRFNKTKKTRLNCTHNGETWQHGDFNNTNPECRFYWCRNGKMKIKKCPMELPRRSGYGNCMLESVGGKFPHCCNYQQLC</sequence>